<proteinExistence type="predicted"/>
<name>A0A0P0CFF9_9FLAO</name>
<dbReference type="EMBL" id="CP012898">
    <property type="protein sequence ID" value="ALJ04875.1"/>
    <property type="molecule type" value="Genomic_DNA"/>
</dbReference>
<dbReference type="RefSeq" id="WP_054726456.1">
    <property type="nucleotide sequence ID" value="NZ_CP012898.1"/>
</dbReference>
<dbReference type="STRING" id="1736674.APS56_06960"/>
<protein>
    <submittedName>
        <fullName evidence="1">Uncharacterized protein</fullName>
    </submittedName>
</protein>
<dbReference type="KEGG" id="ahz:APS56_06960"/>
<reference evidence="1 2" key="1">
    <citation type="submission" date="2015-10" db="EMBL/GenBank/DDBJ databases">
        <authorList>
            <person name="Gilbert D.G."/>
        </authorList>
    </citation>
    <scope>NUCLEOTIDE SEQUENCE [LARGE SCALE GENOMIC DNA]</scope>
    <source>
        <strain evidence="2">HZ-22</strain>
    </source>
</reference>
<evidence type="ECO:0000313" key="1">
    <source>
        <dbReference type="EMBL" id="ALJ04875.1"/>
    </source>
</evidence>
<keyword evidence="2" id="KW-1185">Reference proteome</keyword>
<organism evidence="1 2">
    <name type="scientific">Pseudalgibacter alginicilyticus</name>
    <dbReference type="NCBI Taxonomy" id="1736674"/>
    <lineage>
        <taxon>Bacteria</taxon>
        <taxon>Pseudomonadati</taxon>
        <taxon>Bacteroidota</taxon>
        <taxon>Flavobacteriia</taxon>
        <taxon>Flavobacteriales</taxon>
        <taxon>Flavobacteriaceae</taxon>
        <taxon>Pseudalgibacter</taxon>
    </lineage>
</organism>
<dbReference type="Proteomes" id="UP000057981">
    <property type="component" value="Chromosome"/>
</dbReference>
<evidence type="ECO:0000313" key="2">
    <source>
        <dbReference type="Proteomes" id="UP000057981"/>
    </source>
</evidence>
<sequence length="67" mass="7742">MTNIIMIIVTEQTPKLNPTWVFTLVINLKAFLDSIFSFPATKINQTTLKINMLKLHPTWVQLVNKTQ</sequence>
<dbReference type="AlphaFoldDB" id="A0A0P0CFF9"/>
<gene>
    <name evidence="1" type="ORF">APS56_06960</name>
</gene>
<accession>A0A0P0CFF9</accession>